<evidence type="ECO:0000313" key="21">
    <source>
        <dbReference type="Proteomes" id="UP000324632"/>
    </source>
</evidence>
<evidence type="ECO:0000256" key="17">
    <source>
        <dbReference type="SAM" id="MobiDB-lite"/>
    </source>
</evidence>
<comment type="caution">
    <text evidence="20">The sequence shown here is derived from an EMBL/GenBank/DDBJ whole genome shotgun (WGS) entry which is preliminary data.</text>
</comment>
<feature type="domain" description="C2H2-type" evidence="19">
    <location>
        <begin position="625"/>
        <end position="652"/>
    </location>
</feature>
<dbReference type="GO" id="GO:0005694">
    <property type="term" value="C:chromosome"/>
    <property type="evidence" value="ECO:0007669"/>
    <property type="project" value="UniProtKB-SubCell"/>
</dbReference>
<keyword evidence="10" id="KW-0862">Zinc</keyword>
<feature type="domain" description="BTB" evidence="18">
    <location>
        <begin position="173"/>
        <end position="240"/>
    </location>
</feature>
<feature type="domain" description="C2H2-type" evidence="19">
    <location>
        <begin position="681"/>
        <end position="704"/>
    </location>
</feature>
<keyword evidence="6" id="KW-0597">Phosphoprotein</keyword>
<dbReference type="PANTHER" id="PTHR24394:SF58">
    <property type="entry name" value="ZINC FINGER AND BTB DOMAIN CONTAINING 33"/>
    <property type="match status" value="1"/>
</dbReference>
<keyword evidence="3" id="KW-0158">Chromosome</keyword>
<keyword evidence="8" id="KW-0677">Repeat</keyword>
<dbReference type="PROSITE" id="PS50157">
    <property type="entry name" value="ZINC_FINGER_C2H2_2"/>
    <property type="match status" value="6"/>
</dbReference>
<accession>A0A5A9P0X4</accession>
<dbReference type="SMART" id="SM00355">
    <property type="entry name" value="ZnF_C2H2"/>
    <property type="match status" value="8"/>
</dbReference>
<dbReference type="GO" id="GO:0005634">
    <property type="term" value="C:nucleus"/>
    <property type="evidence" value="ECO:0007669"/>
    <property type="project" value="UniProtKB-SubCell"/>
</dbReference>
<reference evidence="20 21" key="1">
    <citation type="journal article" date="2019" name="Mol. Ecol. Resour.">
        <title>Chromosome-level genome assembly of Triplophysa tibetana, a fish adapted to the harsh high-altitude environment of the Tibetan Plateau.</title>
        <authorList>
            <person name="Yang X."/>
            <person name="Liu H."/>
            <person name="Ma Z."/>
            <person name="Zou Y."/>
            <person name="Zou M."/>
            <person name="Mao Y."/>
            <person name="Li X."/>
            <person name="Wang H."/>
            <person name="Chen T."/>
            <person name="Wang W."/>
            <person name="Yang R."/>
        </authorList>
    </citation>
    <scope>NUCLEOTIDE SEQUENCE [LARGE SCALE GENOMIC DNA]</scope>
    <source>
        <strain evidence="20">TTIB1903HZAU</strain>
        <tissue evidence="20">Muscle</tissue>
    </source>
</reference>
<feature type="domain" description="C2H2-type" evidence="19">
    <location>
        <begin position="1122"/>
        <end position="1145"/>
    </location>
</feature>
<evidence type="ECO:0000313" key="20">
    <source>
        <dbReference type="EMBL" id="KAA0714669.1"/>
    </source>
</evidence>
<dbReference type="SMART" id="SM00225">
    <property type="entry name" value="BTB"/>
    <property type="match status" value="1"/>
</dbReference>
<evidence type="ECO:0000256" key="5">
    <source>
        <dbReference type="ARBA" id="ARBA00022499"/>
    </source>
</evidence>
<proteinExistence type="predicted"/>
<evidence type="ECO:0000256" key="8">
    <source>
        <dbReference type="ARBA" id="ARBA00022737"/>
    </source>
</evidence>
<protein>
    <submittedName>
        <fullName evidence="20">Zinc finger and BTB domain-containing protein 38</fullName>
    </submittedName>
</protein>
<keyword evidence="15" id="KW-0539">Nucleus</keyword>
<keyword evidence="11" id="KW-0832">Ubl conjugation</keyword>
<dbReference type="InterPro" id="IPR011333">
    <property type="entry name" value="SKP1/BTB/POZ_sf"/>
</dbReference>
<keyword evidence="14" id="KW-0804">Transcription</keyword>
<feature type="domain" description="C2H2-type" evidence="19">
    <location>
        <begin position="653"/>
        <end position="680"/>
    </location>
</feature>
<feature type="region of interest" description="Disordered" evidence="17">
    <location>
        <begin position="345"/>
        <end position="379"/>
    </location>
</feature>
<dbReference type="EMBL" id="SOYY01000011">
    <property type="protein sequence ID" value="KAA0714669.1"/>
    <property type="molecule type" value="Genomic_DNA"/>
</dbReference>
<evidence type="ECO:0000259" key="19">
    <source>
        <dbReference type="PROSITE" id="PS50157"/>
    </source>
</evidence>
<keyword evidence="7" id="KW-0479">Metal-binding</keyword>
<keyword evidence="5" id="KW-1017">Isopeptide bond</keyword>
<keyword evidence="4" id="KW-0678">Repressor</keyword>
<evidence type="ECO:0000256" key="11">
    <source>
        <dbReference type="ARBA" id="ARBA00022843"/>
    </source>
</evidence>
<evidence type="ECO:0000256" key="13">
    <source>
        <dbReference type="ARBA" id="ARBA00023125"/>
    </source>
</evidence>
<evidence type="ECO:0000256" key="6">
    <source>
        <dbReference type="ARBA" id="ARBA00022553"/>
    </source>
</evidence>
<evidence type="ECO:0000256" key="9">
    <source>
        <dbReference type="ARBA" id="ARBA00022771"/>
    </source>
</evidence>
<dbReference type="GO" id="GO:0000981">
    <property type="term" value="F:DNA-binding transcription factor activity, RNA polymerase II-specific"/>
    <property type="evidence" value="ECO:0007669"/>
    <property type="project" value="TreeGrafter"/>
</dbReference>
<dbReference type="InterPro" id="IPR000210">
    <property type="entry name" value="BTB/POZ_dom"/>
</dbReference>
<evidence type="ECO:0000256" key="1">
    <source>
        <dbReference type="ARBA" id="ARBA00004123"/>
    </source>
</evidence>
<keyword evidence="12" id="KW-0805">Transcription regulation</keyword>
<dbReference type="SUPFAM" id="SSF57667">
    <property type="entry name" value="beta-beta-alpha zinc fingers"/>
    <property type="match status" value="2"/>
</dbReference>
<gene>
    <name evidence="20" type="ORF">E1301_Tti006491</name>
</gene>
<evidence type="ECO:0000256" key="2">
    <source>
        <dbReference type="ARBA" id="ARBA00004286"/>
    </source>
</evidence>
<dbReference type="FunFam" id="3.30.160.60:FF:000437">
    <property type="entry name" value="zinc finger and BTB domain-containing protein 38"/>
    <property type="match status" value="1"/>
</dbReference>
<evidence type="ECO:0000256" key="15">
    <source>
        <dbReference type="ARBA" id="ARBA00023242"/>
    </source>
</evidence>
<dbReference type="Proteomes" id="UP000324632">
    <property type="component" value="Chromosome 11"/>
</dbReference>
<dbReference type="Pfam" id="PF00651">
    <property type="entry name" value="BTB"/>
    <property type="match status" value="1"/>
</dbReference>
<dbReference type="FunFam" id="3.30.160.60:FF:000235">
    <property type="entry name" value="Zinc finger and BTB domain containing 38"/>
    <property type="match status" value="1"/>
</dbReference>
<keyword evidence="13" id="KW-0238">DNA-binding</keyword>
<dbReference type="GO" id="GO:0003677">
    <property type="term" value="F:DNA binding"/>
    <property type="evidence" value="ECO:0007669"/>
    <property type="project" value="UniProtKB-KW"/>
</dbReference>
<feature type="domain" description="C2H2-type" evidence="19">
    <location>
        <begin position="1202"/>
        <end position="1229"/>
    </location>
</feature>
<comment type="subcellular location">
    <subcellularLocation>
        <location evidence="2">Chromosome</location>
    </subcellularLocation>
    <subcellularLocation>
        <location evidence="1">Nucleus</location>
    </subcellularLocation>
</comment>
<dbReference type="SUPFAM" id="SSF54695">
    <property type="entry name" value="POZ domain"/>
    <property type="match status" value="1"/>
</dbReference>
<evidence type="ECO:0000256" key="16">
    <source>
        <dbReference type="PROSITE-ProRule" id="PRU00042"/>
    </source>
</evidence>
<name>A0A5A9P0X4_9TELE</name>
<sequence>MESTKPCPAKTSYCDTGGCVVANASTSQCMLSCIRAHFNVLIRSFIPAVVLHWVMKLQILASMQHLFSAANNAQTAVELPCPTIYKLHSGRTDPSGQPEIVWYDIFQGASQQTDAPCHLWTWRLMQRGHWDWGERKRERMTVVNPIPLGLMDSSHPQSVLRRLSEQRSQGLFCDVIIVVEDVKFRAHRNILAATSGYFYNAFKTPDVYTSSQVLELTDLKSEVFANILNFIYNAKVESSSAEDSKSLVAAGKRLGIPFLEKLMDSERQNSSVLQSQASASQGRAKSQAKLEDTCILKKETLKPEESDCSKVPRITNAFSITEVGAVNNPFSALDQSNKVIEALREGHTSSSTQSTNIPPVESEPAHTLSEHSYAVSQGQESNDIIEINQGNVKKATVPTLVQAKTSVIHTLCPIKKRHIHSKVIPPLSNDPAPTMPSTSVTSALEKTVVAPVSSSELSSDGTPELQSSLNLLPPLDVAPFQDAEPPPLSPQNTTSVPIFCCQQCHETFSDSALLTIHMQIHERFVSHLFCKYCHKKFMHLKRLRNHEQVCVKSLKGPSELETNNKESSRVHILNDTQNAINLQHSLPPQDLHLPLSLDPTLTSPLEKPQDQVNGTVNTNSTSRVYKCSVCKRAYVTISSLKRHENVHSWHRAYPCHYCSKVFALAEYRTKHEIWHTGDRRYQCIFCLETFLTYYILKNHQKSFHGIDPRLAVNKKSSNGGLKSSVYPIKLYRLLPMTFRKKRYKSYSQTYSEGIEKHEDSFSAPLDSGSPQALFESSVSAVNSDVISGQSLFSMPVTFMATPKMMATEMPRISFDKPSDQSIEFPMPSGMDKSQKHISTDFEKKSTVPGFDSKGSPLFSYRFTDSSKAIQKNTGSLLVTHGNDTPSTEKNTENGTDILPFHNIPSVCSFEGLSRLSELSAAAQTIEDMANQLLQSRPESITQDPTPSGKTETYIAKPACPGPSVDNQVLPLCQITVKIGNEAIVRRKIKGSKLFPKKRKRKCWRQEGTSQSSSVEDSLGIPSLRLRAEVTTSVAENESYDDPNDPETDKLWRPYYTYKPKKKGKKLRCKQKKIKSLRCYTRPLSPEANEDLHKTLFSPDKNISAEKYEARREQRHGTQREAFQCHSCDSSFSSQTSLSMHIISCHQPCCRICGKLCPPEDTSSTAGPNAEGCGELICKSCTEDGSCFNYDVAPHSLSTEKRYRCSYCPQRFLYLATKKSHEKKHLEKSGKVHHCRYCSKVCKSALLLDVHESKHFKAKDEDPDMKCKTTTSCLTGKERKKQIKLEPWENTYTGSEIKPKIREPMDRETEGNDPPLTNIYEKTYFPFATDKSFHSVSAEIKKRPSKKKSILERYKGFGFEGHRKDSVGAVIWGPQDRVHSTEIELFAEFNPFYFKGDLATQPEEHSRDLMDFSDHELPGPLVGDSNPELSLVDQLLLDFPKPPDLAPKPVLCHSP</sequence>
<dbReference type="PROSITE" id="PS50097">
    <property type="entry name" value="BTB"/>
    <property type="match status" value="1"/>
</dbReference>
<feature type="compositionally biased region" description="Polar residues" evidence="17">
    <location>
        <begin position="348"/>
        <end position="357"/>
    </location>
</feature>
<dbReference type="GO" id="GO:0008270">
    <property type="term" value="F:zinc ion binding"/>
    <property type="evidence" value="ECO:0007669"/>
    <property type="project" value="UniProtKB-KW"/>
</dbReference>
<dbReference type="InterPro" id="IPR036236">
    <property type="entry name" value="Znf_C2H2_sf"/>
</dbReference>
<dbReference type="InterPro" id="IPR013087">
    <property type="entry name" value="Znf_C2H2_type"/>
</dbReference>
<keyword evidence="21" id="KW-1185">Reference proteome</keyword>
<evidence type="ECO:0000256" key="10">
    <source>
        <dbReference type="ARBA" id="ARBA00022833"/>
    </source>
</evidence>
<keyword evidence="9 16" id="KW-0863">Zinc-finger</keyword>
<evidence type="ECO:0000256" key="12">
    <source>
        <dbReference type="ARBA" id="ARBA00023015"/>
    </source>
</evidence>
<dbReference type="Gene3D" id="3.30.710.10">
    <property type="entry name" value="Potassium Channel Kv1.1, Chain A"/>
    <property type="match status" value="1"/>
</dbReference>
<evidence type="ECO:0000256" key="7">
    <source>
        <dbReference type="ARBA" id="ARBA00022723"/>
    </source>
</evidence>
<organism evidence="20 21">
    <name type="scientific">Triplophysa tibetana</name>
    <dbReference type="NCBI Taxonomy" id="1572043"/>
    <lineage>
        <taxon>Eukaryota</taxon>
        <taxon>Metazoa</taxon>
        <taxon>Chordata</taxon>
        <taxon>Craniata</taxon>
        <taxon>Vertebrata</taxon>
        <taxon>Euteleostomi</taxon>
        <taxon>Actinopterygii</taxon>
        <taxon>Neopterygii</taxon>
        <taxon>Teleostei</taxon>
        <taxon>Ostariophysi</taxon>
        <taxon>Cypriniformes</taxon>
        <taxon>Nemacheilidae</taxon>
        <taxon>Triplophysa</taxon>
    </lineage>
</organism>
<evidence type="ECO:0000259" key="18">
    <source>
        <dbReference type="PROSITE" id="PS50097"/>
    </source>
</evidence>
<dbReference type="PANTHER" id="PTHR24394">
    <property type="entry name" value="ZINC FINGER PROTEIN"/>
    <property type="match status" value="1"/>
</dbReference>
<dbReference type="Gene3D" id="3.30.160.60">
    <property type="entry name" value="Classic Zinc Finger"/>
    <property type="match status" value="4"/>
</dbReference>
<evidence type="ECO:0000256" key="4">
    <source>
        <dbReference type="ARBA" id="ARBA00022491"/>
    </source>
</evidence>
<dbReference type="PROSITE" id="PS00028">
    <property type="entry name" value="ZINC_FINGER_C2H2_1"/>
    <property type="match status" value="7"/>
</dbReference>
<evidence type="ECO:0000256" key="14">
    <source>
        <dbReference type="ARBA" id="ARBA00023163"/>
    </source>
</evidence>
<evidence type="ECO:0000256" key="3">
    <source>
        <dbReference type="ARBA" id="ARBA00022454"/>
    </source>
</evidence>
<feature type="domain" description="C2H2-type" evidence="19">
    <location>
        <begin position="499"/>
        <end position="521"/>
    </location>
</feature>